<protein>
    <submittedName>
        <fullName evidence="3">Uncharacterized protein</fullName>
    </submittedName>
</protein>
<dbReference type="Proteomes" id="UP000002748">
    <property type="component" value="Unassembled WGS sequence"/>
</dbReference>
<name>J4U740_TRIAS</name>
<comment type="caution">
    <text evidence="3">The sequence shown here is derived from an EMBL/GenBank/DDBJ whole genome shotgun (WGS) entry which is preliminary data.</text>
</comment>
<dbReference type="RefSeq" id="XP_014177639.1">
    <property type="nucleotide sequence ID" value="XM_014322164.1"/>
</dbReference>
<evidence type="ECO:0000256" key="2">
    <source>
        <dbReference type="SAM" id="SignalP"/>
    </source>
</evidence>
<feature type="region of interest" description="Disordered" evidence="1">
    <location>
        <begin position="337"/>
        <end position="373"/>
    </location>
</feature>
<accession>J4U740</accession>
<dbReference type="VEuPathDB" id="FungiDB:A1Q1_05432"/>
<reference evidence="3 4" key="1">
    <citation type="journal article" date="2012" name="Eukaryot. Cell">
        <title>Draft genome sequence of CBS 2479, the standard type strain of Trichosporon asahii.</title>
        <authorList>
            <person name="Yang R.Y."/>
            <person name="Li H.T."/>
            <person name="Zhu H."/>
            <person name="Zhou G.P."/>
            <person name="Wang M."/>
            <person name="Wang L."/>
        </authorList>
    </citation>
    <scope>NUCLEOTIDE SEQUENCE [LARGE SCALE GENOMIC DNA]</scope>
    <source>
        <strain evidence="4">ATCC 90039 / CBS 2479 / JCM 2466 / KCTC 7840 / NCYC 2677 / UAMH 7654</strain>
    </source>
</reference>
<dbReference type="EMBL" id="ALBS01000308">
    <property type="protein sequence ID" value="EJT46050.1"/>
    <property type="molecule type" value="Genomic_DNA"/>
</dbReference>
<feature type="compositionally biased region" description="Polar residues" evidence="1">
    <location>
        <begin position="337"/>
        <end position="351"/>
    </location>
</feature>
<dbReference type="HOGENOM" id="CLU_042189_0_0_1"/>
<dbReference type="AlphaFoldDB" id="J4U740"/>
<dbReference type="KEGG" id="tasa:A1Q1_05432"/>
<evidence type="ECO:0000256" key="1">
    <source>
        <dbReference type="SAM" id="MobiDB-lite"/>
    </source>
</evidence>
<organism evidence="3 4">
    <name type="scientific">Trichosporon asahii var. asahii (strain ATCC 90039 / CBS 2479 / JCM 2466 / KCTC 7840 / NBRC 103889/ NCYC 2677 / UAMH 7654)</name>
    <name type="common">Yeast</name>
    <dbReference type="NCBI Taxonomy" id="1186058"/>
    <lineage>
        <taxon>Eukaryota</taxon>
        <taxon>Fungi</taxon>
        <taxon>Dikarya</taxon>
        <taxon>Basidiomycota</taxon>
        <taxon>Agaricomycotina</taxon>
        <taxon>Tremellomycetes</taxon>
        <taxon>Trichosporonales</taxon>
        <taxon>Trichosporonaceae</taxon>
        <taxon>Trichosporon</taxon>
    </lineage>
</organism>
<evidence type="ECO:0000313" key="4">
    <source>
        <dbReference type="Proteomes" id="UP000002748"/>
    </source>
</evidence>
<feature type="compositionally biased region" description="Basic and acidic residues" evidence="1">
    <location>
        <begin position="450"/>
        <end position="460"/>
    </location>
</feature>
<feature type="region of interest" description="Disordered" evidence="1">
    <location>
        <begin position="450"/>
        <end position="491"/>
    </location>
</feature>
<dbReference type="GeneID" id="25988944"/>
<proteinExistence type="predicted"/>
<feature type="chain" id="PRO_5003781547" evidence="2">
    <location>
        <begin position="19"/>
        <end position="555"/>
    </location>
</feature>
<feature type="compositionally biased region" description="Basic and acidic residues" evidence="1">
    <location>
        <begin position="361"/>
        <end position="373"/>
    </location>
</feature>
<keyword evidence="2" id="KW-0732">Signal</keyword>
<sequence length="555" mass="59356">MRWTSWSIAVQVILLASADHHTPVTSEQAHPVNTTYTNHALHPMFRYIPRQEWPRDPSDGWNFSSTVGRASSYTPPERRLAYPLTSFPDAEVSDNFWGNGVTLSGWAASGTAIMLGINDGQARRIVFASETEGELGSVRVAENGWRTFKLTLVQGSVQLTNVTYHQTLDLAYPSQEQAPERTIKAVNDDGTTINPFFDLEGEMRAQDGGGSHALASVELTTADIVGEGPVVAMSPEARISFRTWPNATMVRLLGQVGRQGGIVAFGLVPEPVGASIVTADVLRSHDYYMDVGYFLIDPKARFTVNVKNYHASSKIYFRGVNFLLASDDGLNWDPTTDTLWGPSNSSSNGTSRKGGGQGDSSDERSGAEQESIKRTNVGAIVGGVIGGLRLFPNRAIPPPQAGEFTVDENVLDVTETAADPVVTPLPAPALAPASSSGYNQYGFLPSKEETQQGLSADRDGGSNAENAEEHPAVEDDAGPVPFRTARADTLPPTYNPAWADTGFNASEIGPLDTSSSSPMHEEYKALASSDPGSGTSQGGVGLRSEAPPLPPTTKF</sequence>
<gene>
    <name evidence="3" type="ORF">A1Q1_05432</name>
</gene>
<feature type="signal peptide" evidence="2">
    <location>
        <begin position="1"/>
        <end position="18"/>
    </location>
</feature>
<feature type="region of interest" description="Disordered" evidence="1">
    <location>
        <begin position="505"/>
        <end position="555"/>
    </location>
</feature>
<evidence type="ECO:0000313" key="3">
    <source>
        <dbReference type="EMBL" id="EJT46050.1"/>
    </source>
</evidence>